<reference evidence="3" key="1">
    <citation type="journal article" date="2019" name="Int. J. Syst. Evol. Microbiol.">
        <title>The Global Catalogue of Microorganisms (GCM) 10K type strain sequencing project: providing services to taxonomists for standard genome sequencing and annotation.</title>
        <authorList>
            <consortium name="The Broad Institute Genomics Platform"/>
            <consortium name="The Broad Institute Genome Sequencing Center for Infectious Disease"/>
            <person name="Wu L."/>
            <person name="Ma J."/>
        </authorList>
    </citation>
    <scope>NUCLEOTIDE SEQUENCE [LARGE SCALE GENOMIC DNA]</scope>
    <source>
        <strain evidence="3">CCUG 51308</strain>
    </source>
</reference>
<dbReference type="Proteomes" id="UP001596492">
    <property type="component" value="Unassembled WGS sequence"/>
</dbReference>
<dbReference type="Gene3D" id="1.10.630.10">
    <property type="entry name" value="Cytochrome P450"/>
    <property type="match status" value="1"/>
</dbReference>
<evidence type="ECO:0000313" key="2">
    <source>
        <dbReference type="EMBL" id="MFC7292183.1"/>
    </source>
</evidence>
<keyword evidence="3" id="KW-1185">Reference proteome</keyword>
<dbReference type="InterPro" id="IPR002397">
    <property type="entry name" value="Cyt_P450_B"/>
</dbReference>
<gene>
    <name evidence="2" type="ORF">ACFQS8_11190</name>
</gene>
<dbReference type="InterPro" id="IPR036396">
    <property type="entry name" value="Cyt_P450_sf"/>
</dbReference>
<evidence type="ECO:0000313" key="3">
    <source>
        <dbReference type="Proteomes" id="UP001596492"/>
    </source>
</evidence>
<dbReference type="PANTHER" id="PTHR46696:SF1">
    <property type="entry name" value="CYTOCHROME P450 YJIB-RELATED"/>
    <property type="match status" value="1"/>
</dbReference>
<dbReference type="Pfam" id="PF00067">
    <property type="entry name" value="p450"/>
    <property type="match status" value="1"/>
</dbReference>
<dbReference type="InterPro" id="IPR001128">
    <property type="entry name" value="Cyt_P450"/>
</dbReference>
<sequence>MSEIDFTDSQYLRSPHKTLSSLLKNGPLVSVKIPKIGKALLATSNEAIIDLLKSPHRFTTDATQVGKSPICAKAGGMPDWKPSNGSLFLAEGNQHRTIRHQLDMALRKSGIKTLRPNIAALADTLISNAIPAKGFPTGHIDLVSQFSRPLPALVMMELMGIPKTDAPDILKLTTQISYPEGPLGGINQQSAGKKLFAYLKDLLASDELPQDSLCFQLKQQPDTTAEINPDELAHLAYFLLQAGHSTTSNLIALGCMSLLDHPTQLKTLTQDWTKAPNAVEEILRYAAPTQMTAPRYAKETFTFYDHTFKRGDIVFGFLAATNMDSSSTPNPDIFDISRSPIRHISFGAGAHFCGGAQLAHLIAEIALQRLFTHRPELQHASNLTKSIIWLPRFGSRHLSRFIVNTTPSPARF</sequence>
<dbReference type="PANTHER" id="PTHR46696">
    <property type="entry name" value="P450, PUTATIVE (EUROFUNG)-RELATED"/>
    <property type="match status" value="1"/>
</dbReference>
<dbReference type="RefSeq" id="WP_382167421.1">
    <property type="nucleotide sequence ID" value="NZ_JBHTBR010000005.1"/>
</dbReference>
<organism evidence="2 3">
    <name type="scientific">Hirschia litorea</name>
    <dbReference type="NCBI Taxonomy" id="1199156"/>
    <lineage>
        <taxon>Bacteria</taxon>
        <taxon>Pseudomonadati</taxon>
        <taxon>Pseudomonadota</taxon>
        <taxon>Alphaproteobacteria</taxon>
        <taxon>Hyphomonadales</taxon>
        <taxon>Hyphomonadaceae</taxon>
        <taxon>Hirschia</taxon>
    </lineage>
</organism>
<accession>A0ABW2IMR4</accession>
<evidence type="ECO:0000256" key="1">
    <source>
        <dbReference type="ARBA" id="ARBA00010617"/>
    </source>
</evidence>
<comment type="similarity">
    <text evidence="1">Belongs to the cytochrome P450 family.</text>
</comment>
<protein>
    <submittedName>
        <fullName evidence="2">Cytochrome P450</fullName>
    </submittedName>
</protein>
<proteinExistence type="inferred from homology"/>
<dbReference type="EMBL" id="JBHTBR010000005">
    <property type="protein sequence ID" value="MFC7292183.1"/>
    <property type="molecule type" value="Genomic_DNA"/>
</dbReference>
<dbReference type="SUPFAM" id="SSF48264">
    <property type="entry name" value="Cytochrome P450"/>
    <property type="match status" value="1"/>
</dbReference>
<dbReference type="PRINTS" id="PR00359">
    <property type="entry name" value="BP450"/>
</dbReference>
<name>A0ABW2IMR4_9PROT</name>
<comment type="caution">
    <text evidence="2">The sequence shown here is derived from an EMBL/GenBank/DDBJ whole genome shotgun (WGS) entry which is preliminary data.</text>
</comment>